<accession>A0A0G4GQE0</accession>
<name>A0A0G4GQE0_VITBC</name>
<sequence length="366" mass="40156">MQPTGAATSSRPPSPALFQPADLFDLSLPISKMAAMAMAIDDTKRAALRSQIVTRTWQQELLGHTAETVNSTLLNGVQQHIDKAISRLGLADVLAFDIGDDLEAGLKAVYLLERGSGEEWRAMGAMAFHQMPLTIAIYKIIGHLLTHRGTSLALQQADNGSYHFGDEVTFRVVPLGEVPGGHRYADGYKRTDPVIRSELGGGTLYPSFSAFLLSSLLNWWCFGGVLVADIGLGHHRYGITEVRIALTTIGQQRIGQGHPLLTDGITEDQGIAVDYHYDGGDLNDADAHVHFRHVIVGGWRPGDTVSVYLWIRFGGIQLRTTERPAADRSHPLADRFPVSMPVWRRLLRRFDLESAVIDRGTVSGEE</sequence>
<evidence type="ECO:0000313" key="2">
    <source>
        <dbReference type="Proteomes" id="UP000041254"/>
    </source>
</evidence>
<dbReference type="VEuPathDB" id="CryptoDB:Vbra_18334"/>
<proteinExistence type="predicted"/>
<protein>
    <submittedName>
        <fullName evidence="1">Uncharacterized protein</fullName>
    </submittedName>
</protein>
<reference evidence="1 2" key="1">
    <citation type="submission" date="2014-11" db="EMBL/GenBank/DDBJ databases">
        <authorList>
            <person name="Zhu J."/>
            <person name="Qi W."/>
            <person name="Song R."/>
        </authorList>
    </citation>
    <scope>NUCLEOTIDE SEQUENCE [LARGE SCALE GENOMIC DNA]</scope>
</reference>
<keyword evidence="2" id="KW-1185">Reference proteome</keyword>
<organism evidence="1 2">
    <name type="scientific">Vitrella brassicaformis (strain CCMP3155)</name>
    <dbReference type="NCBI Taxonomy" id="1169540"/>
    <lineage>
        <taxon>Eukaryota</taxon>
        <taxon>Sar</taxon>
        <taxon>Alveolata</taxon>
        <taxon>Colpodellida</taxon>
        <taxon>Vitrellaceae</taxon>
        <taxon>Vitrella</taxon>
    </lineage>
</organism>
<dbReference type="InParanoid" id="A0A0G4GQE0"/>
<dbReference type="Proteomes" id="UP000041254">
    <property type="component" value="Unassembled WGS sequence"/>
</dbReference>
<evidence type="ECO:0000313" key="1">
    <source>
        <dbReference type="EMBL" id="CEM32660.1"/>
    </source>
</evidence>
<gene>
    <name evidence="1" type="ORF">Vbra_18334</name>
</gene>
<dbReference type="PhylomeDB" id="A0A0G4GQE0"/>
<dbReference type="EMBL" id="CDMY01000759">
    <property type="protein sequence ID" value="CEM32660.1"/>
    <property type="molecule type" value="Genomic_DNA"/>
</dbReference>
<dbReference type="AlphaFoldDB" id="A0A0G4GQE0"/>